<dbReference type="AlphaFoldDB" id="A0A6M3J9R5"/>
<organism evidence="1">
    <name type="scientific">viral metagenome</name>
    <dbReference type="NCBI Taxonomy" id="1070528"/>
    <lineage>
        <taxon>unclassified sequences</taxon>
        <taxon>metagenomes</taxon>
        <taxon>organismal metagenomes</taxon>
    </lineage>
</organism>
<accession>A0A6M3J9R5</accession>
<sequence length="71" mass="8253">MRTERICRIEAEPCTRRHKLTLRERHEMRSTGLCVNGCNKPIQPPSKVVCRDCLDAMGKELDAMLARLEER</sequence>
<reference evidence="1" key="1">
    <citation type="submission" date="2020-03" db="EMBL/GenBank/DDBJ databases">
        <title>The deep terrestrial virosphere.</title>
        <authorList>
            <person name="Holmfeldt K."/>
            <person name="Nilsson E."/>
            <person name="Simone D."/>
            <person name="Lopez-Fernandez M."/>
            <person name="Wu X."/>
            <person name="de Brujin I."/>
            <person name="Lundin D."/>
            <person name="Andersson A."/>
            <person name="Bertilsson S."/>
            <person name="Dopson M."/>
        </authorList>
    </citation>
    <scope>NUCLEOTIDE SEQUENCE</scope>
    <source>
        <strain evidence="1">MM415B00380</strain>
    </source>
</reference>
<gene>
    <name evidence="1" type="ORF">MM415B00380_0029</name>
</gene>
<evidence type="ECO:0000313" key="1">
    <source>
        <dbReference type="EMBL" id="QJA65777.1"/>
    </source>
</evidence>
<name>A0A6M3J9R5_9ZZZZ</name>
<proteinExistence type="predicted"/>
<dbReference type="EMBL" id="MT141544">
    <property type="protein sequence ID" value="QJA65777.1"/>
    <property type="molecule type" value="Genomic_DNA"/>
</dbReference>
<protein>
    <submittedName>
        <fullName evidence="1">Uncharacterized protein</fullName>
    </submittedName>
</protein>